<reference evidence="1 2" key="1">
    <citation type="submission" date="2020-03" db="EMBL/GenBank/DDBJ databases">
        <title>Draft Genome Sequence of Cudoniella acicularis.</title>
        <authorList>
            <person name="Buettner E."/>
            <person name="Kellner H."/>
        </authorList>
    </citation>
    <scope>NUCLEOTIDE SEQUENCE [LARGE SCALE GENOMIC DNA]</scope>
    <source>
        <strain evidence="1 2">DSM 108380</strain>
    </source>
</reference>
<organism evidence="1 2">
    <name type="scientific">Cudoniella acicularis</name>
    <dbReference type="NCBI Taxonomy" id="354080"/>
    <lineage>
        <taxon>Eukaryota</taxon>
        <taxon>Fungi</taxon>
        <taxon>Dikarya</taxon>
        <taxon>Ascomycota</taxon>
        <taxon>Pezizomycotina</taxon>
        <taxon>Leotiomycetes</taxon>
        <taxon>Helotiales</taxon>
        <taxon>Tricladiaceae</taxon>
        <taxon>Cudoniella</taxon>
    </lineage>
</organism>
<evidence type="ECO:0000313" key="2">
    <source>
        <dbReference type="Proteomes" id="UP000566819"/>
    </source>
</evidence>
<sequence>MQQSDVAVHASAQKNDRILYLAAEASWTCGCSKKKSPDELEVDLEDVDDDAARWWAAILATGEGWRAEITRNGTVYRSPWPICIAATRSFKIRRLGSNQNMRKGTFVPPSSEAALRYFADFITFHCIDSQCSVALAATLTFPFLGARSAKLPLPNLLPTSTMPTSPPTFLGERHQKKGTILEESKLLSYYMTLSCNTRGMHALLCGSFFDPQVPCNLVSPLFQPILEIIDPPAQARQLESAHSPC</sequence>
<protein>
    <submittedName>
        <fullName evidence="1">Uncharacterized protein</fullName>
    </submittedName>
</protein>
<accession>A0A8H4QI69</accession>
<dbReference type="EMBL" id="JAAMPI010002556">
    <property type="protein sequence ID" value="KAF4611379.1"/>
    <property type="molecule type" value="Genomic_DNA"/>
</dbReference>
<dbReference type="Proteomes" id="UP000566819">
    <property type="component" value="Unassembled WGS sequence"/>
</dbReference>
<comment type="caution">
    <text evidence="1">The sequence shown here is derived from an EMBL/GenBank/DDBJ whole genome shotgun (WGS) entry which is preliminary data.</text>
</comment>
<dbReference type="AlphaFoldDB" id="A0A8H4QI69"/>
<dbReference type="OrthoDB" id="3521274at2759"/>
<gene>
    <name evidence="1" type="ORF">G7Y89_g15633</name>
</gene>
<evidence type="ECO:0000313" key="1">
    <source>
        <dbReference type="EMBL" id="KAF4611379.1"/>
    </source>
</evidence>
<proteinExistence type="predicted"/>
<name>A0A8H4QI69_9HELO</name>
<keyword evidence="2" id="KW-1185">Reference proteome</keyword>